<evidence type="ECO:0000256" key="1">
    <source>
        <dbReference type="SAM" id="MobiDB-lite"/>
    </source>
</evidence>
<dbReference type="HOGENOM" id="CLU_2245027_0_0_5"/>
<dbReference type="AlphaFoldDB" id="X5M871"/>
<dbReference type="EMBL" id="HG966617">
    <property type="protein sequence ID" value="CDO59468.1"/>
    <property type="molecule type" value="Genomic_DNA"/>
</dbReference>
<feature type="region of interest" description="Disordered" evidence="1">
    <location>
        <begin position="83"/>
        <end position="104"/>
    </location>
</feature>
<dbReference type="KEGG" id="pect:BN1012_Phect1254"/>
<gene>
    <name evidence="2" type="ORF">BN1012_Phect1254</name>
</gene>
<organism evidence="2 3">
    <name type="scientific">Candidatus Phaeomarinibacter ectocarpi</name>
    <dbReference type="NCBI Taxonomy" id="1458461"/>
    <lineage>
        <taxon>Bacteria</taxon>
        <taxon>Pseudomonadati</taxon>
        <taxon>Pseudomonadota</taxon>
        <taxon>Alphaproteobacteria</taxon>
        <taxon>Hyphomicrobiales</taxon>
        <taxon>Parvibaculaceae</taxon>
        <taxon>Candidatus Phaeomarinibacter</taxon>
    </lineage>
</organism>
<reference evidence="2 3" key="1">
    <citation type="journal article" date="2014" name="Front. Genet.">
        <title>Genome and metabolic network of "Candidatus Phaeomarinobacter ectocarpi" Ec32, a new candidate genus of Alphaproteobacteria frequently associated with brown algae.</title>
        <authorList>
            <person name="Dittami S.M."/>
            <person name="Barbeyron T."/>
            <person name="Boyen C."/>
            <person name="Cambefort J."/>
            <person name="Collet G."/>
            <person name="Delage L."/>
            <person name="Gobet A."/>
            <person name="Groisillier A."/>
            <person name="Leblanc C."/>
            <person name="Michel G."/>
            <person name="Scornet D."/>
            <person name="Siegel A."/>
            <person name="Tapia J.E."/>
            <person name="Tonon T."/>
        </authorList>
    </citation>
    <scope>NUCLEOTIDE SEQUENCE [LARGE SCALE GENOMIC DNA]</scope>
    <source>
        <strain evidence="2 3">Ec32</strain>
    </source>
</reference>
<proteinExistence type="predicted"/>
<protein>
    <submittedName>
        <fullName evidence="2">Uncharacterized protein</fullName>
    </submittedName>
</protein>
<keyword evidence="3" id="KW-1185">Reference proteome</keyword>
<dbReference type="STRING" id="1458461.BN1012_Phect1254"/>
<sequence length="104" mass="11030">MFLASPASALMVSAETALVCPQLEDFQTVASGTDVPACVRVEKHMDLYGPVGRAPKAPGGPFVRVRVDERLYWAEEHAFYMPSQSAAPGDTGLSGAKVPLPPSK</sequence>
<dbReference type="Proteomes" id="UP000032160">
    <property type="component" value="Chromosome I"/>
</dbReference>
<dbReference type="RefSeq" id="WP_145973480.1">
    <property type="nucleotide sequence ID" value="NZ_HG966617.1"/>
</dbReference>
<dbReference type="OrthoDB" id="9855163at2"/>
<evidence type="ECO:0000313" key="2">
    <source>
        <dbReference type="EMBL" id="CDO59468.1"/>
    </source>
</evidence>
<accession>X5M871</accession>
<evidence type="ECO:0000313" key="3">
    <source>
        <dbReference type="Proteomes" id="UP000032160"/>
    </source>
</evidence>
<name>X5M871_9HYPH</name>